<evidence type="ECO:0000313" key="8">
    <source>
        <dbReference type="EMBL" id="VDD79659.1"/>
    </source>
</evidence>
<evidence type="ECO:0000256" key="5">
    <source>
        <dbReference type="ARBA" id="ARBA00023242"/>
    </source>
</evidence>
<dbReference type="SUPFAM" id="SSF47459">
    <property type="entry name" value="HLH, helix-loop-helix DNA-binding domain"/>
    <property type="match status" value="1"/>
</dbReference>
<evidence type="ECO:0000313" key="9">
    <source>
        <dbReference type="Proteomes" id="UP000267029"/>
    </source>
</evidence>
<keyword evidence="4" id="KW-0804">Transcription</keyword>
<evidence type="ECO:0000256" key="6">
    <source>
        <dbReference type="SAM" id="MobiDB-lite"/>
    </source>
</evidence>
<dbReference type="Proteomes" id="UP000267029">
    <property type="component" value="Unassembled WGS sequence"/>
</dbReference>
<reference evidence="10" key="1">
    <citation type="submission" date="2017-02" db="UniProtKB">
        <authorList>
            <consortium name="WormBaseParasite"/>
        </authorList>
    </citation>
    <scope>IDENTIFICATION</scope>
</reference>
<dbReference type="Pfam" id="PF00010">
    <property type="entry name" value="HLH"/>
    <property type="match status" value="1"/>
</dbReference>
<keyword evidence="3" id="KW-0238">DNA-binding</keyword>
<dbReference type="PROSITE" id="PS50888">
    <property type="entry name" value="BHLH"/>
    <property type="match status" value="1"/>
</dbReference>
<keyword evidence="9" id="KW-1185">Reference proteome</keyword>
<protein>
    <submittedName>
        <fullName evidence="10">BHLH domain-containing protein</fullName>
    </submittedName>
</protein>
<sequence>MELLGVASNQNRKPQSPPPPSHRGEKDFRIPIKHVANARERTRTASVNDAFVMLRRLIPTEPLNRKLSKIEILRLATSYISHLNSILATGIPAPEQPCLRHLKTACGGQRQQQRPAICTFCMNEFKQHQKELETQK</sequence>
<dbReference type="SMART" id="SM00353">
    <property type="entry name" value="HLH"/>
    <property type="match status" value="1"/>
</dbReference>
<dbReference type="PANTHER" id="PTHR23349:SF42">
    <property type="entry name" value="BHLH DOMAIN-CONTAINING PROTEIN"/>
    <property type="match status" value="1"/>
</dbReference>
<comment type="subcellular location">
    <subcellularLocation>
        <location evidence="1">Nucleus</location>
    </subcellularLocation>
</comment>
<evidence type="ECO:0000256" key="2">
    <source>
        <dbReference type="ARBA" id="ARBA00023015"/>
    </source>
</evidence>
<feature type="region of interest" description="Disordered" evidence="6">
    <location>
        <begin position="1"/>
        <end position="27"/>
    </location>
</feature>
<evidence type="ECO:0000256" key="3">
    <source>
        <dbReference type="ARBA" id="ARBA00023125"/>
    </source>
</evidence>
<dbReference type="PANTHER" id="PTHR23349">
    <property type="entry name" value="BASIC HELIX-LOOP-HELIX TRANSCRIPTION FACTOR, TWIST"/>
    <property type="match status" value="1"/>
</dbReference>
<organism evidence="10">
    <name type="scientific">Mesocestoides corti</name>
    <name type="common">Flatworm</name>
    <dbReference type="NCBI Taxonomy" id="53468"/>
    <lineage>
        <taxon>Eukaryota</taxon>
        <taxon>Metazoa</taxon>
        <taxon>Spiralia</taxon>
        <taxon>Lophotrochozoa</taxon>
        <taxon>Platyhelminthes</taxon>
        <taxon>Cestoda</taxon>
        <taxon>Eucestoda</taxon>
        <taxon>Cyclophyllidea</taxon>
        <taxon>Mesocestoididae</taxon>
        <taxon>Mesocestoides</taxon>
    </lineage>
</organism>
<dbReference type="Gene3D" id="4.10.280.10">
    <property type="entry name" value="Helix-loop-helix DNA-binding domain"/>
    <property type="match status" value="1"/>
</dbReference>
<gene>
    <name evidence="8" type="ORF">MCOS_LOCUS5662</name>
</gene>
<dbReference type="FunFam" id="4.10.280.10:FF:000010">
    <property type="entry name" value="Scleraxis bHLH transcription factor"/>
    <property type="match status" value="1"/>
</dbReference>
<dbReference type="GO" id="GO:0000981">
    <property type="term" value="F:DNA-binding transcription factor activity, RNA polymerase II-specific"/>
    <property type="evidence" value="ECO:0007669"/>
    <property type="project" value="TreeGrafter"/>
</dbReference>
<dbReference type="STRING" id="53468.A0A0R3UF29"/>
<name>A0A0R3UF29_MESCO</name>
<feature type="domain" description="BHLH" evidence="7">
    <location>
        <begin position="31"/>
        <end position="83"/>
    </location>
</feature>
<dbReference type="AlphaFoldDB" id="A0A0R3UF29"/>
<dbReference type="GO" id="GO:0032502">
    <property type="term" value="P:developmental process"/>
    <property type="evidence" value="ECO:0007669"/>
    <property type="project" value="TreeGrafter"/>
</dbReference>
<dbReference type="GO" id="GO:0000977">
    <property type="term" value="F:RNA polymerase II transcription regulatory region sequence-specific DNA binding"/>
    <property type="evidence" value="ECO:0007669"/>
    <property type="project" value="TreeGrafter"/>
</dbReference>
<evidence type="ECO:0000256" key="1">
    <source>
        <dbReference type="ARBA" id="ARBA00004123"/>
    </source>
</evidence>
<dbReference type="EMBL" id="UXSR01005205">
    <property type="protein sequence ID" value="VDD79659.1"/>
    <property type="molecule type" value="Genomic_DNA"/>
</dbReference>
<evidence type="ECO:0000313" key="10">
    <source>
        <dbReference type="WBParaSite" id="MCOS_0000566101-mRNA-1"/>
    </source>
</evidence>
<dbReference type="WBParaSite" id="MCOS_0000566101-mRNA-1">
    <property type="protein sequence ID" value="MCOS_0000566101-mRNA-1"/>
    <property type="gene ID" value="MCOS_0000566101"/>
</dbReference>
<keyword evidence="2" id="KW-0805">Transcription regulation</keyword>
<evidence type="ECO:0000256" key="4">
    <source>
        <dbReference type="ARBA" id="ARBA00023163"/>
    </source>
</evidence>
<accession>A0A0R3UF29</accession>
<dbReference type="GO" id="GO:0046983">
    <property type="term" value="F:protein dimerization activity"/>
    <property type="evidence" value="ECO:0007669"/>
    <property type="project" value="InterPro"/>
</dbReference>
<reference evidence="8 9" key="2">
    <citation type="submission" date="2018-10" db="EMBL/GenBank/DDBJ databases">
        <authorList>
            <consortium name="Pathogen Informatics"/>
        </authorList>
    </citation>
    <scope>NUCLEOTIDE SEQUENCE [LARGE SCALE GENOMIC DNA]</scope>
</reference>
<dbReference type="InterPro" id="IPR036638">
    <property type="entry name" value="HLH_DNA-bd_sf"/>
</dbReference>
<dbReference type="OrthoDB" id="10055449at2759"/>
<evidence type="ECO:0000259" key="7">
    <source>
        <dbReference type="PROSITE" id="PS50888"/>
    </source>
</evidence>
<dbReference type="InterPro" id="IPR050283">
    <property type="entry name" value="E-box_TF_Regulators"/>
</dbReference>
<proteinExistence type="predicted"/>
<dbReference type="GO" id="GO:0005634">
    <property type="term" value="C:nucleus"/>
    <property type="evidence" value="ECO:0007669"/>
    <property type="project" value="UniProtKB-SubCell"/>
</dbReference>
<keyword evidence="5" id="KW-0539">Nucleus</keyword>
<dbReference type="InterPro" id="IPR011598">
    <property type="entry name" value="bHLH_dom"/>
</dbReference>